<evidence type="ECO:0000259" key="1">
    <source>
        <dbReference type="Pfam" id="PF10881"/>
    </source>
</evidence>
<dbReference type="Proteomes" id="UP000005744">
    <property type="component" value="Unassembled WGS sequence"/>
</dbReference>
<gene>
    <name evidence="2" type="ORF">BegalDRAFT_3216</name>
</gene>
<protein>
    <submittedName>
        <fullName evidence="2">Topoisomerase-like C4 zinc finger-containing protein</fullName>
    </submittedName>
</protein>
<accession>I3CK94</accession>
<dbReference type="AlphaFoldDB" id="I3CK94"/>
<evidence type="ECO:0000313" key="3">
    <source>
        <dbReference type="Proteomes" id="UP000005744"/>
    </source>
</evidence>
<dbReference type="STRING" id="395493.BegalDRAFT_3216"/>
<keyword evidence="2" id="KW-0413">Isomerase</keyword>
<dbReference type="OrthoDB" id="5782056at2"/>
<keyword evidence="3" id="KW-1185">Reference proteome</keyword>
<feature type="domain" description="DUF2726" evidence="1">
    <location>
        <begin position="108"/>
        <end position="235"/>
    </location>
</feature>
<dbReference type="eggNOG" id="COG0551">
    <property type="taxonomic scope" value="Bacteria"/>
</dbReference>
<dbReference type="Gene3D" id="3.30.65.10">
    <property type="entry name" value="Bacterial Topoisomerase I, domain 1"/>
    <property type="match status" value="1"/>
</dbReference>
<dbReference type="EMBL" id="JH600070">
    <property type="protein sequence ID" value="EIJ44037.1"/>
    <property type="molecule type" value="Genomic_DNA"/>
</dbReference>
<evidence type="ECO:0000313" key="2">
    <source>
        <dbReference type="EMBL" id="EIJ44037.1"/>
    </source>
</evidence>
<dbReference type="HOGENOM" id="CLU_945477_0_0_6"/>
<organism evidence="2 3">
    <name type="scientific">Beggiatoa alba B18LD</name>
    <dbReference type="NCBI Taxonomy" id="395493"/>
    <lineage>
        <taxon>Bacteria</taxon>
        <taxon>Pseudomonadati</taxon>
        <taxon>Pseudomonadota</taxon>
        <taxon>Gammaproteobacteria</taxon>
        <taxon>Thiotrichales</taxon>
        <taxon>Thiotrichaceae</taxon>
        <taxon>Beggiatoa</taxon>
    </lineage>
</organism>
<dbReference type="RefSeq" id="WP_002691746.1">
    <property type="nucleotide sequence ID" value="NZ_JH600070.1"/>
</dbReference>
<reference evidence="2 3" key="1">
    <citation type="submission" date="2011-11" db="EMBL/GenBank/DDBJ databases">
        <title>Improved High-Quality Draft sequence of Beggiatoa alba B18lD.</title>
        <authorList>
            <consortium name="US DOE Joint Genome Institute"/>
            <person name="Lucas S."/>
            <person name="Han J."/>
            <person name="Lapidus A."/>
            <person name="Cheng J.-F."/>
            <person name="Goodwin L."/>
            <person name="Pitluck S."/>
            <person name="Peters L."/>
            <person name="Mikhailova N."/>
            <person name="Held B."/>
            <person name="Detter J.C."/>
            <person name="Han C."/>
            <person name="Tapia R."/>
            <person name="Land M."/>
            <person name="Hauser L."/>
            <person name="Kyrpides N."/>
            <person name="Ivanova N."/>
            <person name="Pagani I."/>
            <person name="Samuel K."/>
            <person name="Teske A."/>
            <person name="Mueller J."/>
            <person name="Woyke T."/>
        </authorList>
    </citation>
    <scope>NUCLEOTIDE SEQUENCE [LARGE SCALE GENOMIC DNA]</scope>
    <source>
        <strain evidence="2 3">B18LD</strain>
    </source>
</reference>
<dbReference type="InterPro" id="IPR024402">
    <property type="entry name" value="DUF2726"/>
</dbReference>
<dbReference type="Pfam" id="PF10881">
    <property type="entry name" value="DUF2726"/>
    <property type="match status" value="1"/>
</dbReference>
<sequence length="294" mass="33210">MNIDISLIALIILSFLLILVLAYAYHQRQQARFGVIEQPKQGAYKNKKSSWWYRNLYTTDLPDVAIYGESDKKQTFEHPAVITSEYPIAQQLHTGHLNENSYPYQAKASLLSTTESTLFLALHQILQNQPYILLAKVHLAEVLETLADVGDIKTRRTALERLRQKRLDFVICHQQSFAVCGVVAIEEPFDANKPLSTQLHDKFVDIALETAKIPMMHVIVSETYDLTSLKQQLMDNLQLNLFTTSQPTTATPATKTCPQCGEPMKRVSPKTGQHAGKTFFMCSQYPACKTVVHA</sequence>
<proteinExistence type="predicted"/>
<name>I3CK94_9GAMM</name>
<dbReference type="GO" id="GO:0016853">
    <property type="term" value="F:isomerase activity"/>
    <property type="evidence" value="ECO:0007669"/>
    <property type="project" value="UniProtKB-KW"/>
</dbReference>